<evidence type="ECO:0000313" key="2">
    <source>
        <dbReference type="Proteomes" id="UP000285532"/>
    </source>
</evidence>
<dbReference type="EMBL" id="LKFU01000160">
    <property type="protein sequence ID" value="RND80120.1"/>
    <property type="molecule type" value="Genomic_DNA"/>
</dbReference>
<name>A0A422M0A5_LACPA</name>
<gene>
    <name evidence="1" type="ORF">FAM18172_03104</name>
</gene>
<reference evidence="1 2" key="1">
    <citation type="journal article" date="2018" name="Front. Microbiol.">
        <title>Conversion of Methionine to Cysteine in Lactobacillus paracasei Depends on the Highly Mobile cysK-ctl-cysE Gene Cluster.</title>
        <authorList>
            <person name="Wuthrich D."/>
            <person name="Irmler S."/>
            <person name="Berthoud H."/>
            <person name="Guggenbuhl B."/>
            <person name="Eugster E."/>
            <person name="Bruggmann R."/>
        </authorList>
    </citation>
    <scope>NUCLEOTIDE SEQUENCE [LARGE SCALE GENOMIC DNA]</scope>
    <source>
        <strain evidence="1 2">FAM18172</strain>
    </source>
</reference>
<comment type="caution">
    <text evidence="1">The sequence shown here is derived from an EMBL/GenBank/DDBJ whole genome shotgun (WGS) entry which is preliminary data.</text>
</comment>
<dbReference type="RefSeq" id="WP_128519166.1">
    <property type="nucleotide sequence ID" value="NZ_CBDBYF010000001.1"/>
</dbReference>
<proteinExistence type="predicted"/>
<dbReference type="Proteomes" id="UP000285532">
    <property type="component" value="Unassembled WGS sequence"/>
</dbReference>
<dbReference type="AlphaFoldDB" id="A0A422M0A5"/>
<organism evidence="1 2">
    <name type="scientific">Lacticaseibacillus paracasei</name>
    <name type="common">Lactobacillus paracasei</name>
    <dbReference type="NCBI Taxonomy" id="1597"/>
    <lineage>
        <taxon>Bacteria</taxon>
        <taxon>Bacillati</taxon>
        <taxon>Bacillota</taxon>
        <taxon>Bacilli</taxon>
        <taxon>Lactobacillales</taxon>
        <taxon>Lactobacillaceae</taxon>
        <taxon>Lacticaseibacillus</taxon>
    </lineage>
</organism>
<accession>A0A422M0A5</accession>
<protein>
    <submittedName>
        <fullName evidence="1">Uncharacterized protein</fullName>
    </submittedName>
</protein>
<sequence>METVTWHYDSRLHMLVADGACGAKAYFILTLIEAQLKEGTQLTIRAPKNADLTNLADIMSRVYSKKEATLVALGTFSQNIIMRNDQIKQTNGFKTGENYVYLALPSSNLP</sequence>
<evidence type="ECO:0000313" key="1">
    <source>
        <dbReference type="EMBL" id="RND80120.1"/>
    </source>
</evidence>